<dbReference type="EMBL" id="JAGHQM010003004">
    <property type="protein sequence ID" value="KAH0547980.1"/>
    <property type="molecule type" value="Genomic_DNA"/>
</dbReference>
<evidence type="ECO:0000259" key="2">
    <source>
        <dbReference type="PROSITE" id="PS50004"/>
    </source>
</evidence>
<dbReference type="SMART" id="SM00239">
    <property type="entry name" value="C2"/>
    <property type="match status" value="1"/>
</dbReference>
<dbReference type="PROSITE" id="PS50004">
    <property type="entry name" value="C2"/>
    <property type="match status" value="1"/>
</dbReference>
<dbReference type="PANTHER" id="PTHR47800:SF5">
    <property type="entry name" value="FER-1-LIKE PROTEIN 6"/>
    <property type="match status" value="1"/>
</dbReference>
<reference evidence="3" key="1">
    <citation type="submission" date="2021-03" db="EMBL/GenBank/DDBJ databases">
        <title>Comparative genomics and phylogenomic investigation of the class Geoglossomycetes provide insights into ecological specialization and systematics.</title>
        <authorList>
            <person name="Melie T."/>
            <person name="Pirro S."/>
            <person name="Miller A.N."/>
            <person name="Quandt A."/>
        </authorList>
    </citation>
    <scope>NUCLEOTIDE SEQUENCE</scope>
    <source>
        <strain evidence="3">CAQ_001_2017</strain>
    </source>
</reference>
<dbReference type="GO" id="GO:0010628">
    <property type="term" value="P:positive regulation of gene expression"/>
    <property type="evidence" value="ECO:0007669"/>
    <property type="project" value="TreeGrafter"/>
</dbReference>
<feature type="domain" description="C2" evidence="2">
    <location>
        <begin position="33"/>
        <end position="165"/>
    </location>
</feature>
<name>A0A9P8L489_9PEZI</name>
<dbReference type="InterPro" id="IPR000008">
    <property type="entry name" value="C2_dom"/>
</dbReference>
<dbReference type="Pfam" id="PF00168">
    <property type="entry name" value="C2"/>
    <property type="match status" value="1"/>
</dbReference>
<protein>
    <recommendedName>
        <fullName evidence="2">C2 domain-containing protein</fullName>
    </recommendedName>
</protein>
<organism evidence="3 4">
    <name type="scientific">Trichoglossum hirsutum</name>
    <dbReference type="NCBI Taxonomy" id="265104"/>
    <lineage>
        <taxon>Eukaryota</taxon>
        <taxon>Fungi</taxon>
        <taxon>Dikarya</taxon>
        <taxon>Ascomycota</taxon>
        <taxon>Pezizomycotina</taxon>
        <taxon>Geoglossomycetes</taxon>
        <taxon>Geoglossales</taxon>
        <taxon>Geoglossaceae</taxon>
        <taxon>Trichoglossum</taxon>
    </lineage>
</organism>
<gene>
    <name evidence="3" type="ORF">GP486_008279</name>
</gene>
<keyword evidence="4" id="KW-1185">Reference proteome</keyword>
<dbReference type="SUPFAM" id="SSF49562">
    <property type="entry name" value="C2 domain (Calcium/lipid-binding domain, CaLB)"/>
    <property type="match status" value="1"/>
</dbReference>
<accession>A0A9P8L489</accession>
<feature type="region of interest" description="Disordered" evidence="1">
    <location>
        <begin position="1"/>
        <end position="46"/>
    </location>
</feature>
<evidence type="ECO:0000256" key="1">
    <source>
        <dbReference type="SAM" id="MobiDB-lite"/>
    </source>
</evidence>
<dbReference type="AlphaFoldDB" id="A0A9P8L489"/>
<dbReference type="Gene3D" id="2.60.40.150">
    <property type="entry name" value="C2 domain"/>
    <property type="match status" value="1"/>
</dbReference>
<dbReference type="Proteomes" id="UP000750711">
    <property type="component" value="Unassembled WGS sequence"/>
</dbReference>
<evidence type="ECO:0000313" key="3">
    <source>
        <dbReference type="EMBL" id="KAH0547980.1"/>
    </source>
</evidence>
<sequence>MASSESNHHQQNKTAQNSDDTGNDRGGGWKEKMRGSLGGSSDTPIPVAEPGYTLRITFIRATNLPSADLNTLSSDPFVHAEVRIPLPLPRKEDPILSFRTPTIQRNINPEWNATWVIANVPRSGFKMKARIMDEDAMDHDDRLGSVHVCVDQVDESWTGIHNQAFKIRKRSGSKKAYLLRGCAVMFSRGLRMSGELILSVEMLGRTKDNGGRVYTIGPNYWSKHYSPLIGKITGTKDTSGIERGGIEKFK</sequence>
<comment type="caution">
    <text evidence="3">The sequence shown here is derived from an EMBL/GenBank/DDBJ whole genome shotgun (WGS) entry which is preliminary data.</text>
</comment>
<proteinExistence type="predicted"/>
<dbReference type="InterPro" id="IPR035892">
    <property type="entry name" value="C2_domain_sf"/>
</dbReference>
<dbReference type="PANTHER" id="PTHR47800">
    <property type="entry name" value="C2 DOMAIN-CONTAINING PROTEIN"/>
    <property type="match status" value="1"/>
</dbReference>
<evidence type="ECO:0000313" key="4">
    <source>
        <dbReference type="Proteomes" id="UP000750711"/>
    </source>
</evidence>